<feature type="coiled-coil region" evidence="1">
    <location>
        <begin position="80"/>
        <end position="107"/>
    </location>
</feature>
<reference evidence="2 3" key="1">
    <citation type="submission" date="2024-06" db="EMBL/GenBank/DDBJ databases">
        <title>Genomic Encyclopedia of Type Strains, Phase IV (KMG-IV): sequencing the most valuable type-strain genomes for metagenomic binning, comparative biology and taxonomic classification.</title>
        <authorList>
            <person name="Goeker M."/>
        </authorList>
    </citation>
    <scope>NUCLEOTIDE SEQUENCE [LARGE SCALE GENOMIC DNA]</scope>
    <source>
        <strain evidence="2 3">DSM 29288</strain>
    </source>
</reference>
<evidence type="ECO:0000313" key="2">
    <source>
        <dbReference type="EMBL" id="MET3758322.1"/>
    </source>
</evidence>
<name>A0ABV2MST8_9HYPH</name>
<dbReference type="NCBIfam" id="TIGR02780">
    <property type="entry name" value="TrbJ_Ti"/>
    <property type="match status" value="1"/>
</dbReference>
<dbReference type="SUPFAM" id="SSF101082">
    <property type="entry name" value="Typo IV secretion system protein TraC"/>
    <property type="match status" value="1"/>
</dbReference>
<dbReference type="EMBL" id="JBEPMY010000027">
    <property type="protein sequence ID" value="MET3758322.1"/>
    <property type="molecule type" value="Genomic_DNA"/>
</dbReference>
<accession>A0ABV2MST8</accession>
<dbReference type="NCBIfam" id="NF010416">
    <property type="entry name" value="PRK13842.1"/>
    <property type="match status" value="1"/>
</dbReference>
<organism evidence="2 3">
    <name type="scientific">Rhizobium binae</name>
    <dbReference type="NCBI Taxonomy" id="1138190"/>
    <lineage>
        <taxon>Bacteria</taxon>
        <taxon>Pseudomonadati</taxon>
        <taxon>Pseudomonadota</taxon>
        <taxon>Alphaproteobacteria</taxon>
        <taxon>Hyphomicrobiales</taxon>
        <taxon>Rhizobiaceae</taxon>
        <taxon>Rhizobium/Agrobacterium group</taxon>
        <taxon>Rhizobium</taxon>
    </lineage>
</organism>
<sequence>MAATGQSAGLKREEFTMPHCYSSSNRWLACLAAAALTIGAVPSARAGTATGAATEWTQLANNAQLVDLLKSSGLQVDNQLTQISQLAEQIQNQLKIYQNMLQNTAQLPDHVWGQVESDLNQLRGIVDQGQSISFSMGNADDVLQQRFQSYADLKNNLPDNATFSSTYQSWSNTNRDTIASSLNAASLTADQFDSEEDTMSSLRSMSETADGQMKALQVGHEIAAQQVAQMQKLRGLVSQQMTMMGTWLQTEQTDKDLAQARREKFFSATAPSTSGGEKMKVEW</sequence>
<gene>
    <name evidence="2" type="ORF">ABID08_005704</name>
</gene>
<dbReference type="InterPro" id="IPR014147">
    <property type="entry name" value="T4SS_TrbJ"/>
</dbReference>
<protein>
    <submittedName>
        <fullName evidence="2">P-type conjugative transfer protein TrbJ</fullName>
    </submittedName>
</protein>
<evidence type="ECO:0000256" key="1">
    <source>
        <dbReference type="SAM" id="Coils"/>
    </source>
</evidence>
<evidence type="ECO:0000313" key="3">
    <source>
        <dbReference type="Proteomes" id="UP001549077"/>
    </source>
</evidence>
<keyword evidence="1" id="KW-0175">Coiled coil</keyword>
<keyword evidence="3" id="KW-1185">Reference proteome</keyword>
<dbReference type="Proteomes" id="UP001549077">
    <property type="component" value="Unassembled WGS sequence"/>
</dbReference>
<proteinExistence type="predicted"/>
<comment type="caution">
    <text evidence="2">The sequence shown here is derived from an EMBL/GenBank/DDBJ whole genome shotgun (WGS) entry which is preliminary data.</text>
</comment>